<dbReference type="SMART" id="SM00382">
    <property type="entry name" value="AAA"/>
    <property type="match status" value="1"/>
</dbReference>
<dbReference type="PANTHER" id="PTHR43158:SF2">
    <property type="entry name" value="SKFA PEPTIDE EXPORT ATP-BINDING PROTEIN SKFE"/>
    <property type="match status" value="1"/>
</dbReference>
<proteinExistence type="predicted"/>
<dbReference type="InterPro" id="IPR003593">
    <property type="entry name" value="AAA+_ATPase"/>
</dbReference>
<keyword evidence="5" id="KW-1185">Reference proteome</keyword>
<dbReference type="EMBL" id="JASJQH010001169">
    <property type="protein sequence ID" value="KAK9761910.1"/>
    <property type="molecule type" value="Genomic_DNA"/>
</dbReference>
<organism evidence="4 5">
    <name type="scientific">Basidiobolus ranarum</name>
    <dbReference type="NCBI Taxonomy" id="34480"/>
    <lineage>
        <taxon>Eukaryota</taxon>
        <taxon>Fungi</taxon>
        <taxon>Fungi incertae sedis</taxon>
        <taxon>Zoopagomycota</taxon>
        <taxon>Entomophthoromycotina</taxon>
        <taxon>Basidiobolomycetes</taxon>
        <taxon>Basidiobolales</taxon>
        <taxon>Basidiobolaceae</taxon>
        <taxon>Basidiobolus</taxon>
    </lineage>
</organism>
<keyword evidence="2" id="KW-0067">ATP-binding</keyword>
<name>A0ABR2WK67_9FUNG</name>
<evidence type="ECO:0000313" key="4">
    <source>
        <dbReference type="EMBL" id="KAK9761910.1"/>
    </source>
</evidence>
<dbReference type="Pfam" id="PF00005">
    <property type="entry name" value="ABC_tran"/>
    <property type="match status" value="1"/>
</dbReference>
<dbReference type="Gene3D" id="3.40.50.300">
    <property type="entry name" value="P-loop containing nucleotide triphosphate hydrolases"/>
    <property type="match status" value="1"/>
</dbReference>
<evidence type="ECO:0000256" key="2">
    <source>
        <dbReference type="ARBA" id="ARBA00022840"/>
    </source>
</evidence>
<accession>A0ABR2WK67</accession>
<gene>
    <name evidence="4" type="primary">CAF16_1</name>
    <name evidence="4" type="ORF">K7432_012825</name>
</gene>
<comment type="caution">
    <text evidence="4">The sequence shown here is derived from an EMBL/GenBank/DDBJ whole genome shotgun (WGS) entry which is preliminary data.</text>
</comment>
<reference evidence="4 5" key="1">
    <citation type="submission" date="2023-04" db="EMBL/GenBank/DDBJ databases">
        <title>Genome of Basidiobolus ranarum AG-B5.</title>
        <authorList>
            <person name="Stajich J.E."/>
            <person name="Carter-House D."/>
            <person name="Gryganskyi A."/>
        </authorList>
    </citation>
    <scope>NUCLEOTIDE SEQUENCE [LARGE SCALE GENOMIC DNA]</scope>
    <source>
        <strain evidence="4 5">AG-B5</strain>
    </source>
</reference>
<protein>
    <submittedName>
        <fullName evidence="4">CCR4-NOT regulatory complex component</fullName>
    </submittedName>
</protein>
<evidence type="ECO:0000256" key="1">
    <source>
        <dbReference type="ARBA" id="ARBA00022741"/>
    </source>
</evidence>
<dbReference type="InterPro" id="IPR027417">
    <property type="entry name" value="P-loop_NTPase"/>
</dbReference>
<dbReference type="SUPFAM" id="SSF52540">
    <property type="entry name" value="P-loop containing nucleoside triphosphate hydrolases"/>
    <property type="match status" value="1"/>
</dbReference>
<evidence type="ECO:0000259" key="3">
    <source>
        <dbReference type="PROSITE" id="PS50893"/>
    </source>
</evidence>
<evidence type="ECO:0000313" key="5">
    <source>
        <dbReference type="Proteomes" id="UP001479436"/>
    </source>
</evidence>
<dbReference type="PANTHER" id="PTHR43158">
    <property type="entry name" value="SKFA PEPTIDE EXPORT ATP-BINDING PROTEIN SKFE"/>
    <property type="match status" value="1"/>
</dbReference>
<keyword evidence="1" id="KW-0547">Nucleotide-binding</keyword>
<dbReference type="InterPro" id="IPR003439">
    <property type="entry name" value="ABC_transporter-like_ATP-bd"/>
</dbReference>
<sequence>MTGSPTIQVTNLNFDFGGPAILKELNLSLNSGSRCLLVGANGAGKSTLLRILSGKRLVHSEVKVLGKDAFKDRPPGVTYLGTEWAANPVVRSDIVVSHLIRSVGGDRFPQRRDLLMDIMDINPNWHMHEVSDGERRRVQIVIGLLEPWKILLLDEVTVDLDVLVRTDLLNFLKWETEQRDATIVYATHIYDGIGNWPTHIARIAQGTVTELVDYNHFPELDEVKNQPGVVLDSPLLRLVERWLREDSKEVKKKRRELRGLKEHTKWDELSENVDKFGDKYYNYWKI</sequence>
<dbReference type="Proteomes" id="UP001479436">
    <property type="component" value="Unassembled WGS sequence"/>
</dbReference>
<dbReference type="PROSITE" id="PS50893">
    <property type="entry name" value="ABC_TRANSPORTER_2"/>
    <property type="match status" value="1"/>
</dbReference>
<feature type="domain" description="ABC transporter" evidence="3">
    <location>
        <begin position="7"/>
        <end position="230"/>
    </location>
</feature>